<feature type="transmembrane region" description="Helical" evidence="6">
    <location>
        <begin position="258"/>
        <end position="278"/>
    </location>
</feature>
<feature type="transmembrane region" description="Helical" evidence="6">
    <location>
        <begin position="412"/>
        <end position="432"/>
    </location>
</feature>
<gene>
    <name evidence="7" type="primary">sdcS_2</name>
    <name evidence="7" type="ORF">SV7mr_38950</name>
</gene>
<dbReference type="PANTHER" id="PTHR10283">
    <property type="entry name" value="SOLUTE CARRIER FAMILY 13 MEMBER"/>
    <property type="match status" value="1"/>
</dbReference>
<evidence type="ECO:0000256" key="3">
    <source>
        <dbReference type="ARBA" id="ARBA00022692"/>
    </source>
</evidence>
<organism evidence="7 8">
    <name type="scientific">Stieleria bergensis</name>
    <dbReference type="NCBI Taxonomy" id="2528025"/>
    <lineage>
        <taxon>Bacteria</taxon>
        <taxon>Pseudomonadati</taxon>
        <taxon>Planctomycetota</taxon>
        <taxon>Planctomycetia</taxon>
        <taxon>Pirellulales</taxon>
        <taxon>Pirellulaceae</taxon>
        <taxon>Stieleria</taxon>
    </lineage>
</organism>
<dbReference type="GO" id="GO:0015141">
    <property type="term" value="F:succinate transmembrane transporter activity"/>
    <property type="evidence" value="ECO:0007669"/>
    <property type="project" value="UniProtKB-ARBA"/>
</dbReference>
<feature type="transmembrane region" description="Helical" evidence="6">
    <location>
        <begin position="298"/>
        <end position="315"/>
    </location>
</feature>
<feature type="transmembrane region" description="Helical" evidence="6">
    <location>
        <begin position="157"/>
        <end position="177"/>
    </location>
</feature>
<dbReference type="PANTHER" id="PTHR10283:SF82">
    <property type="entry name" value="SOLUTE CARRIER FAMILY 13 MEMBER 2"/>
    <property type="match status" value="1"/>
</dbReference>
<sequence length="478" mass="50691">MFLPNQYLDAAGTLVEFDPAGRATLAAMAWMGIWWLTEAVPIYATGMLPVALFPVLGIATMKAASAPYANPLIFLFMGGFLLALSMEKWGLGKRIALTVLQVVGTRPVNIIAGFMVTTAVLSAFVSNTATTAMMLPIAASIILLVKAQGGLSNNFSICLMLGIAYSASIGGTATIIGSPPNVFLVSYLTDSIAEPYRVELSFARWLQFGVPLAVVFLPIVFLLLTRVLYPVKDQTIEGSDRLIRGELDSLGPANRGELASFVVFVATATLWMSRPALAGVSLDLDGRNWMPLADLTDAGIAMMAALVLFVIPVDVRRRIFVLDWETALKLPWGILILFGGGLSLAAAVQANGVAEFMGSHTHFVRGLPPVLVVLCVSAGMIFLTELTSNTATSATVIPILGAVASGLDIHPYLLVFPAAIAASCAFMLPVATPPNAIVFATGEVSIGQMARAGIWLNLISIVLVTLLTMLLIEPLLVR</sequence>
<reference evidence="7 8" key="1">
    <citation type="submission" date="2019-02" db="EMBL/GenBank/DDBJ databases">
        <title>Deep-cultivation of Planctomycetes and their phenomic and genomic characterization uncovers novel biology.</title>
        <authorList>
            <person name="Wiegand S."/>
            <person name="Jogler M."/>
            <person name="Boedeker C."/>
            <person name="Pinto D."/>
            <person name="Vollmers J."/>
            <person name="Rivas-Marin E."/>
            <person name="Kohn T."/>
            <person name="Peeters S.H."/>
            <person name="Heuer A."/>
            <person name="Rast P."/>
            <person name="Oberbeckmann S."/>
            <person name="Bunk B."/>
            <person name="Jeske O."/>
            <person name="Meyerdierks A."/>
            <person name="Storesund J.E."/>
            <person name="Kallscheuer N."/>
            <person name="Luecker S."/>
            <person name="Lage O.M."/>
            <person name="Pohl T."/>
            <person name="Merkel B.J."/>
            <person name="Hornburger P."/>
            <person name="Mueller R.-W."/>
            <person name="Bruemmer F."/>
            <person name="Labrenz M."/>
            <person name="Spormann A.M."/>
            <person name="Op den Camp H."/>
            <person name="Overmann J."/>
            <person name="Amann R."/>
            <person name="Jetten M.S.M."/>
            <person name="Mascher T."/>
            <person name="Medema M.H."/>
            <person name="Devos D.P."/>
            <person name="Kaster A.-K."/>
            <person name="Ovreas L."/>
            <person name="Rohde M."/>
            <person name="Galperin M.Y."/>
            <person name="Jogler C."/>
        </authorList>
    </citation>
    <scope>NUCLEOTIDE SEQUENCE [LARGE SCALE GENOMIC DNA]</scope>
    <source>
        <strain evidence="7 8">SV_7m_r</strain>
    </source>
</reference>
<dbReference type="InterPro" id="IPR031312">
    <property type="entry name" value="Na/sul_symport_CS"/>
</dbReference>
<feature type="transmembrane region" description="Helical" evidence="6">
    <location>
        <begin position="96"/>
        <end position="117"/>
    </location>
</feature>
<keyword evidence="4 6" id="KW-1133">Transmembrane helix</keyword>
<dbReference type="CDD" id="cd01115">
    <property type="entry name" value="SLC13_permease"/>
    <property type="match status" value="1"/>
</dbReference>
<evidence type="ECO:0000256" key="5">
    <source>
        <dbReference type="ARBA" id="ARBA00023136"/>
    </source>
</evidence>
<dbReference type="Pfam" id="PF00939">
    <property type="entry name" value="Na_sulph_symp"/>
    <property type="match status" value="1"/>
</dbReference>
<protein>
    <submittedName>
        <fullName evidence="7">Sodium-dependent dicarboxylate transporter SdcS</fullName>
    </submittedName>
</protein>
<keyword evidence="8" id="KW-1185">Reference proteome</keyword>
<dbReference type="GO" id="GO:0005886">
    <property type="term" value="C:plasma membrane"/>
    <property type="evidence" value="ECO:0007669"/>
    <property type="project" value="TreeGrafter"/>
</dbReference>
<feature type="transmembrane region" description="Helical" evidence="6">
    <location>
        <begin position="327"/>
        <end position="350"/>
    </location>
</feature>
<evidence type="ECO:0000313" key="8">
    <source>
        <dbReference type="Proteomes" id="UP000315003"/>
    </source>
</evidence>
<proteinExistence type="predicted"/>
<feature type="transmembrane region" description="Helical" evidence="6">
    <location>
        <begin position="370"/>
        <end position="400"/>
    </location>
</feature>
<feature type="transmembrane region" description="Helical" evidence="6">
    <location>
        <begin position="452"/>
        <end position="472"/>
    </location>
</feature>
<keyword evidence="2" id="KW-0813">Transport</keyword>
<dbReference type="Proteomes" id="UP000315003">
    <property type="component" value="Chromosome"/>
</dbReference>
<dbReference type="InterPro" id="IPR001898">
    <property type="entry name" value="SLC13A/DASS"/>
</dbReference>
<evidence type="ECO:0000256" key="4">
    <source>
        <dbReference type="ARBA" id="ARBA00022989"/>
    </source>
</evidence>
<evidence type="ECO:0000256" key="1">
    <source>
        <dbReference type="ARBA" id="ARBA00004141"/>
    </source>
</evidence>
<comment type="subcellular location">
    <subcellularLocation>
        <location evidence="1">Membrane</location>
        <topology evidence="1">Multi-pass membrane protein</topology>
    </subcellularLocation>
</comment>
<name>A0A517SZ00_9BACT</name>
<feature type="transmembrane region" description="Helical" evidence="6">
    <location>
        <begin position="205"/>
        <end position="224"/>
    </location>
</feature>
<dbReference type="PROSITE" id="PS01271">
    <property type="entry name" value="NA_SULFATE"/>
    <property type="match status" value="1"/>
</dbReference>
<accession>A0A517SZ00</accession>
<feature type="transmembrane region" description="Helical" evidence="6">
    <location>
        <begin position="123"/>
        <end position="145"/>
    </location>
</feature>
<evidence type="ECO:0000256" key="6">
    <source>
        <dbReference type="SAM" id="Phobius"/>
    </source>
</evidence>
<evidence type="ECO:0000256" key="2">
    <source>
        <dbReference type="ARBA" id="ARBA00022448"/>
    </source>
</evidence>
<dbReference type="NCBIfam" id="TIGR00785">
    <property type="entry name" value="dass"/>
    <property type="match status" value="1"/>
</dbReference>
<evidence type="ECO:0000313" key="7">
    <source>
        <dbReference type="EMBL" id="QDT61360.1"/>
    </source>
</evidence>
<feature type="transmembrane region" description="Helical" evidence="6">
    <location>
        <begin position="42"/>
        <end position="61"/>
    </location>
</feature>
<keyword evidence="3 6" id="KW-0812">Transmembrane</keyword>
<dbReference type="AlphaFoldDB" id="A0A517SZ00"/>
<keyword evidence="5 6" id="KW-0472">Membrane</keyword>
<feature type="transmembrane region" description="Helical" evidence="6">
    <location>
        <begin position="67"/>
        <end position="84"/>
    </location>
</feature>
<dbReference type="EMBL" id="CP036272">
    <property type="protein sequence ID" value="QDT61360.1"/>
    <property type="molecule type" value="Genomic_DNA"/>
</dbReference>